<name>Q1D9Z0_MYXXD</name>
<organism evidence="2 3">
    <name type="scientific">Myxococcus xanthus (strain DK1622)</name>
    <dbReference type="NCBI Taxonomy" id="246197"/>
    <lineage>
        <taxon>Bacteria</taxon>
        <taxon>Pseudomonadati</taxon>
        <taxon>Myxococcota</taxon>
        <taxon>Myxococcia</taxon>
        <taxon>Myxococcales</taxon>
        <taxon>Cystobacterineae</taxon>
        <taxon>Myxococcaceae</taxon>
        <taxon>Myxococcus</taxon>
    </lineage>
</organism>
<evidence type="ECO:0000259" key="1">
    <source>
        <dbReference type="Pfam" id="PF13435"/>
    </source>
</evidence>
<protein>
    <recommendedName>
        <fullName evidence="1">Cytochrome c-552/4 domain-containing protein</fullName>
    </recommendedName>
</protein>
<dbReference type="Gene3D" id="1.10.1130.10">
    <property type="entry name" value="Flavocytochrome C3, Chain A"/>
    <property type="match status" value="1"/>
</dbReference>
<dbReference type="SUPFAM" id="SSF48695">
    <property type="entry name" value="Multiheme cytochromes"/>
    <property type="match status" value="1"/>
</dbReference>
<dbReference type="KEGG" id="mxa:MXAN_2313"/>
<dbReference type="InterPro" id="IPR036280">
    <property type="entry name" value="Multihaem_cyt_sf"/>
</dbReference>
<dbReference type="InterPro" id="IPR023155">
    <property type="entry name" value="Cyt_c-552/4"/>
</dbReference>
<gene>
    <name evidence="2" type="ordered locus">MXAN_2313</name>
</gene>
<accession>Q1D9Z0</accession>
<dbReference type="EnsemblBacteria" id="ABF86077">
    <property type="protein sequence ID" value="ABF86077"/>
    <property type="gene ID" value="MXAN_2313"/>
</dbReference>
<dbReference type="Pfam" id="PF13435">
    <property type="entry name" value="Cytochrome_C554"/>
    <property type="match status" value="1"/>
</dbReference>
<dbReference type="OrthoDB" id="9814800at2"/>
<dbReference type="eggNOG" id="COG3005">
    <property type="taxonomic scope" value="Bacteria"/>
</dbReference>
<dbReference type="Proteomes" id="UP000002402">
    <property type="component" value="Chromosome"/>
</dbReference>
<dbReference type="CDD" id="cd08168">
    <property type="entry name" value="Cytochrom_C3"/>
    <property type="match status" value="1"/>
</dbReference>
<feature type="domain" description="Cytochrome c-552/4" evidence="1">
    <location>
        <begin position="61"/>
        <end position="131"/>
    </location>
</feature>
<sequence>MRRCIAPLPITPTVRATVSVLVLFTCSLLATAPTSRFPKGTARMDVGPAPHGLPDWNVQRCAECHAVQVDSWRHSGHATARTDDVFQVALTEDRPGWCVQCHAPLARNLERGPLPKDSPPEEHGVTCAGCHAPTGNEGQAPGMPCAGCHQFGFPVLTSAGQRVRLSPTQLQQDTVGEWRRWQTQSGDTRHCTSCHMPQGDHGFGGTRRTESLKAALRVVQASAFLRISTREVGHAFPSGDVMRWVSVEVSEGPLFETSRTVATFGRSLEVREWPHEPLPHLGAVKDTRLLPGETRQVLLPKGARYARVVYHLVSREQEDSGLYPPGLSQLVLWAEPLQPFPSSHTPKERTP</sequence>
<dbReference type="HOGENOM" id="CLU_838942_0_0_7"/>
<proteinExistence type="predicted"/>
<dbReference type="STRING" id="246197.MXAN_2313"/>
<evidence type="ECO:0000313" key="3">
    <source>
        <dbReference type="Proteomes" id="UP000002402"/>
    </source>
</evidence>
<keyword evidence="3" id="KW-1185">Reference proteome</keyword>
<evidence type="ECO:0000313" key="2">
    <source>
        <dbReference type="EMBL" id="ABF86077.1"/>
    </source>
</evidence>
<dbReference type="AlphaFoldDB" id="Q1D9Z0"/>
<reference evidence="2 3" key="1">
    <citation type="journal article" date="2006" name="Proc. Natl. Acad. Sci. U.S.A.">
        <title>Evolution of sensory complexity recorded in a myxobacterial genome.</title>
        <authorList>
            <person name="Goldman B.S."/>
            <person name="Nierman W.C."/>
            <person name="Kaiser D."/>
            <person name="Slater S.C."/>
            <person name="Durkin A.S."/>
            <person name="Eisen J.A."/>
            <person name="Ronning C.M."/>
            <person name="Barbazuk W.B."/>
            <person name="Blanchard M."/>
            <person name="Field C."/>
            <person name="Halling C."/>
            <person name="Hinkle G."/>
            <person name="Iartchuk O."/>
            <person name="Kim H.S."/>
            <person name="Mackenzie C."/>
            <person name="Madupu R."/>
            <person name="Miller N."/>
            <person name="Shvartsbeyn A."/>
            <person name="Sullivan S.A."/>
            <person name="Vaudin M."/>
            <person name="Wiegand R."/>
            <person name="Kaplan H.B."/>
        </authorList>
    </citation>
    <scope>NUCLEOTIDE SEQUENCE [LARGE SCALE GENOMIC DNA]</scope>
    <source>
        <strain evidence="3">DK1622</strain>
    </source>
</reference>
<dbReference type="EMBL" id="CP000113">
    <property type="protein sequence ID" value="ABF86077.1"/>
    <property type="molecule type" value="Genomic_DNA"/>
</dbReference>